<dbReference type="EMBL" id="CP003117">
    <property type="protein sequence ID" value="AET63717.1"/>
    <property type="molecule type" value="Genomic_DNA"/>
</dbReference>
<proteinExistence type="predicted"/>
<feature type="region of interest" description="Disordered" evidence="1">
    <location>
        <begin position="1"/>
        <end position="30"/>
    </location>
</feature>
<evidence type="ECO:0000313" key="4">
    <source>
        <dbReference type="EMBL" id="AET63717.1"/>
    </source>
</evidence>
<evidence type="ECO:0000313" key="5">
    <source>
        <dbReference type="Proteomes" id="UP000005877"/>
    </source>
</evidence>
<dbReference type="InterPro" id="IPR007560">
    <property type="entry name" value="Restrct_endonuc_IV_Mrr"/>
</dbReference>
<evidence type="ECO:0000259" key="3">
    <source>
        <dbReference type="Pfam" id="PF04471"/>
    </source>
</evidence>
<gene>
    <name evidence="4" type="ordered locus">Mhar_0330</name>
</gene>
<dbReference type="GO" id="GO:0009307">
    <property type="term" value="P:DNA restriction-modification system"/>
    <property type="evidence" value="ECO:0007669"/>
    <property type="project" value="InterPro"/>
</dbReference>
<keyword evidence="5" id="KW-1185">Reference proteome</keyword>
<evidence type="ECO:0000256" key="2">
    <source>
        <dbReference type="SAM" id="Phobius"/>
    </source>
</evidence>
<organism evidence="4 5">
    <name type="scientific">Methanothrix harundinacea (strain 6Ac)</name>
    <name type="common">Methanosaeta harundinacea</name>
    <dbReference type="NCBI Taxonomy" id="1110509"/>
    <lineage>
        <taxon>Archaea</taxon>
        <taxon>Methanobacteriati</taxon>
        <taxon>Methanobacteriota</taxon>
        <taxon>Stenosarchaea group</taxon>
        <taxon>Methanomicrobia</taxon>
        <taxon>Methanotrichales</taxon>
        <taxon>Methanotrichaceae</taxon>
        <taxon>Methanothrix</taxon>
    </lineage>
</organism>
<name>G7WM52_METH6</name>
<dbReference type="Proteomes" id="UP000005877">
    <property type="component" value="Chromosome"/>
</dbReference>
<accession>G7WM52</accession>
<keyword evidence="2" id="KW-0812">Transmembrane</keyword>
<dbReference type="STRING" id="1110509.Mhar_0330"/>
<dbReference type="AlphaFoldDB" id="G7WM52"/>
<keyword evidence="2" id="KW-0472">Membrane</keyword>
<evidence type="ECO:0000256" key="1">
    <source>
        <dbReference type="SAM" id="MobiDB-lite"/>
    </source>
</evidence>
<keyword evidence="2" id="KW-1133">Transmembrane helix</keyword>
<reference evidence="4 5" key="1">
    <citation type="journal article" date="2012" name="PLoS ONE">
        <title>The genome characteristics and predicted function of methyl-group oxidation pathway in the obligate aceticlastic methanogens, Methanosaeta spp.</title>
        <authorList>
            <person name="Zhu J."/>
            <person name="Zheng H."/>
            <person name="Ai G."/>
            <person name="Zhang G."/>
            <person name="Liu D."/>
            <person name="Liu X."/>
            <person name="Dong X."/>
        </authorList>
    </citation>
    <scope>NUCLEOTIDE SEQUENCE [LARGE SCALE GENOMIC DNA]</scope>
    <source>
        <strain evidence="4 5">6Ac</strain>
    </source>
</reference>
<sequence length="235" mass="25826">MNGPNNIATAQGWDEDDEWGSGRLRPSVEGSGFEEEFSDLIELNGYKVAKAARSEDGGSELFASRTDEVGHQVTYVIHLKPSGAAVDEAAVERAARARDRHPGSISVVVSPSSEFARSVVDLADRRGVRLWGEEEIRRLRRNVADKRGLRRSDAADGSDLRGRRRSRSRAKVALLLGVLAAALLYVNFFGTGADPLRTALIDLGDRVEEIWRVGAPPLREGLGHFRDRIQDLLRG</sequence>
<dbReference type="GO" id="GO:0003677">
    <property type="term" value="F:DNA binding"/>
    <property type="evidence" value="ECO:0007669"/>
    <property type="project" value="InterPro"/>
</dbReference>
<dbReference type="KEGG" id="mhi:Mhar_0330"/>
<feature type="domain" description="Restriction endonuclease type IV Mrr" evidence="3">
    <location>
        <begin position="28"/>
        <end position="139"/>
    </location>
</feature>
<dbReference type="HOGENOM" id="CLU_1178125_0_0_2"/>
<dbReference type="PATRIC" id="fig|1110509.7.peg.370"/>
<dbReference type="Pfam" id="PF04471">
    <property type="entry name" value="Mrr_cat"/>
    <property type="match status" value="1"/>
</dbReference>
<protein>
    <recommendedName>
        <fullName evidence="3">Restriction endonuclease type IV Mrr domain-containing protein</fullName>
    </recommendedName>
</protein>
<feature type="transmembrane region" description="Helical" evidence="2">
    <location>
        <begin position="172"/>
        <end position="190"/>
    </location>
</feature>
<dbReference type="GO" id="GO:0004519">
    <property type="term" value="F:endonuclease activity"/>
    <property type="evidence" value="ECO:0007669"/>
    <property type="project" value="InterPro"/>
</dbReference>